<gene>
    <name evidence="1" type="ORF">LCGC14_1876500</name>
</gene>
<reference evidence="1" key="1">
    <citation type="journal article" date="2015" name="Nature">
        <title>Complex archaea that bridge the gap between prokaryotes and eukaryotes.</title>
        <authorList>
            <person name="Spang A."/>
            <person name="Saw J.H."/>
            <person name="Jorgensen S.L."/>
            <person name="Zaremba-Niedzwiedzka K."/>
            <person name="Martijn J."/>
            <person name="Lind A.E."/>
            <person name="van Eijk R."/>
            <person name="Schleper C."/>
            <person name="Guy L."/>
            <person name="Ettema T.J."/>
        </authorList>
    </citation>
    <scope>NUCLEOTIDE SEQUENCE</scope>
</reference>
<name>A0A0F9J274_9ZZZZ</name>
<sequence>MVNINEPIVLAIDPRPAFIRRERKEFERRAAAGLITGGAASFDGPPSFRAITDRAAREAAARREAEISSFRGQVSFIGDERGRLEREQASIEAEGRRIESLRSNIERRQGSLITRGTVATNRLVLEFNKKSATLNQKAEAFGKKVDTFNVKVSQSNIRAGELNVQPVATPFVKEFVAPREITPGLPAFGLEARQTRVEIQRRQEEFRAFRERPTPKPFGLEPITDFPKFVEERTAAIRKKGQELFEMAAFEQATFFKPRPDILERKVKGIKKRAKVGLIGLEIGTGAAGLGFVALGEPFIGALPKTPVKFVDPFGVERELTPGGFRSALGLSGELAFVSAVFKAPGAVRAIPKAITATRLEFAGLKQPGLISLGQRGELVIFEKKGPKIKLKKISKAEARELRKQGIILGKPGELAFEPLPPVKITPAEAKRLRELGVLVKPTAPAEFVTPEPSPGIIPRGPKVKIPELGKFLDPGRPLTFEEEQLLKSLRPLKAISRKLIKAPKPFFAVEPTPGVIPRGPKVKIPELGKFLDPARPLTFEEKALERAFAFQLKPTKPFFKPLAIKPLPKIAPPTTAALRQAPQLSFKEFAKQLKAVEVFGKPLPAQRFLGIPGSAKALAFGLPLRPKGKMVEEIDFFGTRLKLRELPSLGKELEFLKIKTKPLEIQRQKISQISAFKTLQLPKLRGVTKVQPIFSQKELQLIIPRVAIVEAQAKRVKFSELQRFRPRLKQITLTRQRQIFRQPTPPKEVFKK</sequence>
<accession>A0A0F9J274</accession>
<feature type="non-terminal residue" evidence="1">
    <location>
        <position position="753"/>
    </location>
</feature>
<comment type="caution">
    <text evidence="1">The sequence shown here is derived from an EMBL/GenBank/DDBJ whole genome shotgun (WGS) entry which is preliminary data.</text>
</comment>
<proteinExistence type="predicted"/>
<dbReference type="AlphaFoldDB" id="A0A0F9J274"/>
<evidence type="ECO:0000313" key="1">
    <source>
        <dbReference type="EMBL" id="KKL93257.1"/>
    </source>
</evidence>
<protein>
    <submittedName>
        <fullName evidence="1">Uncharacterized protein</fullName>
    </submittedName>
</protein>
<organism evidence="1">
    <name type="scientific">marine sediment metagenome</name>
    <dbReference type="NCBI Taxonomy" id="412755"/>
    <lineage>
        <taxon>unclassified sequences</taxon>
        <taxon>metagenomes</taxon>
        <taxon>ecological metagenomes</taxon>
    </lineage>
</organism>
<dbReference type="EMBL" id="LAZR01019239">
    <property type="protein sequence ID" value="KKL93257.1"/>
    <property type="molecule type" value="Genomic_DNA"/>
</dbReference>